<dbReference type="PANTHER" id="PTHR42751:SF3">
    <property type="entry name" value="SODIUM_GLUTAMATE SYMPORTER"/>
    <property type="match status" value="1"/>
</dbReference>
<dbReference type="InterPro" id="IPR038770">
    <property type="entry name" value="Na+/solute_symporter_sf"/>
</dbReference>
<evidence type="ECO:0000313" key="11">
    <source>
        <dbReference type="Proteomes" id="UP000470470"/>
    </source>
</evidence>
<dbReference type="InterPro" id="IPR006153">
    <property type="entry name" value="Cation/H_exchanger_TM"/>
</dbReference>
<name>A0A7K3WJ57_9ACTN</name>
<proteinExistence type="inferred from homology"/>
<dbReference type="GO" id="GO:0016020">
    <property type="term" value="C:membrane"/>
    <property type="evidence" value="ECO:0007669"/>
    <property type="project" value="UniProtKB-SubCell"/>
</dbReference>
<dbReference type="SUPFAM" id="SSF57850">
    <property type="entry name" value="RING/U-box"/>
    <property type="match status" value="1"/>
</dbReference>
<evidence type="ECO:0000313" key="10">
    <source>
        <dbReference type="EMBL" id="NEL55949.1"/>
    </source>
</evidence>
<organism evidence="10 11">
    <name type="scientific">Goekera deserti</name>
    <dbReference type="NCBI Taxonomy" id="2497753"/>
    <lineage>
        <taxon>Bacteria</taxon>
        <taxon>Bacillati</taxon>
        <taxon>Actinomycetota</taxon>
        <taxon>Actinomycetes</taxon>
        <taxon>Geodermatophilales</taxon>
        <taxon>Geodermatophilaceae</taxon>
        <taxon>Goekera</taxon>
    </lineage>
</organism>
<dbReference type="InterPro" id="IPR013083">
    <property type="entry name" value="Znf_RING/FYVE/PHD"/>
</dbReference>
<dbReference type="Gene3D" id="3.30.40.10">
    <property type="entry name" value="Zinc/RING finger domain, C3HC4 (zinc finger)"/>
    <property type="match status" value="1"/>
</dbReference>
<dbReference type="GO" id="GO:0008270">
    <property type="term" value="F:zinc ion binding"/>
    <property type="evidence" value="ECO:0007669"/>
    <property type="project" value="InterPro"/>
</dbReference>
<evidence type="ECO:0000256" key="3">
    <source>
        <dbReference type="ARBA" id="ARBA00022448"/>
    </source>
</evidence>
<dbReference type="Pfam" id="PF02148">
    <property type="entry name" value="zf-UBP"/>
    <property type="match status" value="1"/>
</dbReference>
<evidence type="ECO:0000256" key="1">
    <source>
        <dbReference type="ARBA" id="ARBA00004141"/>
    </source>
</evidence>
<dbReference type="Pfam" id="PF00999">
    <property type="entry name" value="Na_H_Exchanger"/>
    <property type="match status" value="1"/>
</dbReference>
<keyword evidence="3" id="KW-0813">Transport</keyword>
<evidence type="ECO:0000259" key="8">
    <source>
        <dbReference type="PROSITE" id="PS50271"/>
    </source>
</evidence>
<feature type="domain" description="UBP-type" evidence="8">
    <location>
        <begin position="573"/>
        <end position="664"/>
    </location>
</feature>
<dbReference type="PANTHER" id="PTHR42751">
    <property type="entry name" value="SODIUM/HYDROGEN EXCHANGER FAMILY/TRKA DOMAIN PROTEIN"/>
    <property type="match status" value="1"/>
</dbReference>
<dbReference type="Pfam" id="PF02254">
    <property type="entry name" value="TrkA_N"/>
    <property type="match status" value="1"/>
</dbReference>
<sequence length="664" mass="67988">MRLVILAAGDVPAYLAPTAALVVAAAVTGYLSVRARVVPIVGFLFAGVLIGPTQLGLVPQEEAVTSVADIGVVLLLFTIGIEFSLERLMAIRRYVLVGGGLQVLLATLLCTAVVALTGATWGDAVFTGFLVALSSTAIVLAVLPRVGGSGSRLGGIALAVLVFQDLAVVAMVLVVPLLGDGDGSGPWGLVRALGTALAVVVAVLVAARRLVPPLLEQVARACSPEVFLLAVLAICFGTAYLTALAGVSVSLGAFLAGLLVSESRQSAHALGEVLPLQVLFAAAFFVSVGMLLDVGFVLDQLPLVLLLVVSVLVVKVLSTTVALLAVRAHWRTALAGGLLLAQVGEFSFVLLSVGEDAGLSPAGLADSGRQALIAATVLLMAATPLLAAAARRVAVLPAAARPAGEPDPDGAGHGELTGHVVVIGYGAAALAVADDVAARGVPVVLTTLNPDGAREGEAAGHRVVPGDPSRSTLHELAGTARARLVVIAEDDQEESVRVAAVVRGLTDAPVMVRPVDGEDVAELHLAGASHVVTPLRASGDRLRTAVLRELVGPPAGPTVVDTARVVDWTWPDDACPHGSESRPVLPSSPGCEDCLREGATWVHLRICLHCGHVGCCDSSPGRHARAHHDATGHPLIASVEPGEDWGFCYLDRTTVDSLPAVQVR</sequence>
<dbReference type="InterPro" id="IPR036291">
    <property type="entry name" value="NAD(P)-bd_dom_sf"/>
</dbReference>
<dbReference type="InterPro" id="IPR001607">
    <property type="entry name" value="Znf_UBP"/>
</dbReference>
<dbReference type="InterPro" id="IPR003148">
    <property type="entry name" value="RCK_N"/>
</dbReference>
<comment type="similarity">
    <text evidence="2">Belongs to the monovalent cation:proton antiporter 2 (CPA2) transporter (TC 2.A.37) family.</text>
</comment>
<feature type="transmembrane region" description="Helical" evidence="7">
    <location>
        <begin position="63"/>
        <end position="83"/>
    </location>
</feature>
<dbReference type="GO" id="GO:1902600">
    <property type="term" value="P:proton transmembrane transport"/>
    <property type="evidence" value="ECO:0007669"/>
    <property type="project" value="InterPro"/>
</dbReference>
<feature type="transmembrane region" description="Helical" evidence="7">
    <location>
        <begin position="273"/>
        <end position="292"/>
    </location>
</feature>
<dbReference type="SUPFAM" id="SSF51735">
    <property type="entry name" value="NAD(P)-binding Rossmann-fold domains"/>
    <property type="match status" value="1"/>
</dbReference>
<dbReference type="PROSITE" id="PS51201">
    <property type="entry name" value="RCK_N"/>
    <property type="match status" value="1"/>
</dbReference>
<dbReference type="EMBL" id="JAAGWK010000027">
    <property type="protein sequence ID" value="NEL55949.1"/>
    <property type="molecule type" value="Genomic_DNA"/>
</dbReference>
<dbReference type="GO" id="GO:0006813">
    <property type="term" value="P:potassium ion transport"/>
    <property type="evidence" value="ECO:0007669"/>
    <property type="project" value="InterPro"/>
</dbReference>
<evidence type="ECO:0000256" key="2">
    <source>
        <dbReference type="ARBA" id="ARBA00005551"/>
    </source>
</evidence>
<dbReference type="AlphaFoldDB" id="A0A7K3WJ57"/>
<dbReference type="Gene3D" id="3.40.50.720">
    <property type="entry name" value="NAD(P)-binding Rossmann-like Domain"/>
    <property type="match status" value="1"/>
</dbReference>
<feature type="transmembrane region" description="Helical" evidence="7">
    <location>
        <begin position="155"/>
        <end position="179"/>
    </location>
</feature>
<evidence type="ECO:0000259" key="9">
    <source>
        <dbReference type="PROSITE" id="PS51201"/>
    </source>
</evidence>
<feature type="transmembrane region" description="Helical" evidence="7">
    <location>
        <begin position="185"/>
        <end position="206"/>
    </location>
</feature>
<keyword evidence="4 7" id="KW-0812">Transmembrane</keyword>
<dbReference type="Proteomes" id="UP000470470">
    <property type="component" value="Unassembled WGS sequence"/>
</dbReference>
<keyword evidence="6 7" id="KW-0472">Membrane</keyword>
<feature type="transmembrane region" description="Helical" evidence="7">
    <location>
        <begin position="124"/>
        <end position="143"/>
    </location>
</feature>
<evidence type="ECO:0000256" key="7">
    <source>
        <dbReference type="SAM" id="Phobius"/>
    </source>
</evidence>
<feature type="transmembrane region" description="Helical" evidence="7">
    <location>
        <begin position="304"/>
        <end position="326"/>
    </location>
</feature>
<dbReference type="GO" id="GO:0015297">
    <property type="term" value="F:antiporter activity"/>
    <property type="evidence" value="ECO:0007669"/>
    <property type="project" value="InterPro"/>
</dbReference>
<evidence type="ECO:0000256" key="4">
    <source>
        <dbReference type="ARBA" id="ARBA00022692"/>
    </source>
</evidence>
<comment type="caution">
    <text evidence="10">The sequence shown here is derived from an EMBL/GenBank/DDBJ whole genome shotgun (WGS) entry which is preliminary data.</text>
</comment>
<accession>A0A7K3WJ57</accession>
<keyword evidence="5 7" id="KW-1133">Transmembrane helix</keyword>
<feature type="domain" description="RCK N-terminal" evidence="9">
    <location>
        <begin position="417"/>
        <end position="533"/>
    </location>
</feature>
<feature type="transmembrane region" description="Helical" evidence="7">
    <location>
        <begin position="95"/>
        <end position="118"/>
    </location>
</feature>
<comment type="subcellular location">
    <subcellularLocation>
        <location evidence="1">Membrane</location>
        <topology evidence="1">Multi-pass membrane protein</topology>
    </subcellularLocation>
</comment>
<keyword evidence="11" id="KW-1185">Reference proteome</keyword>
<gene>
    <name evidence="10" type="ORF">G1H19_18395</name>
</gene>
<protein>
    <submittedName>
        <fullName evidence="10">Uncharacterized protein</fullName>
    </submittedName>
</protein>
<dbReference type="PROSITE" id="PS50271">
    <property type="entry name" value="ZF_UBP"/>
    <property type="match status" value="1"/>
</dbReference>
<evidence type="ECO:0000256" key="6">
    <source>
        <dbReference type="ARBA" id="ARBA00023136"/>
    </source>
</evidence>
<feature type="transmembrane region" description="Helical" evidence="7">
    <location>
        <begin position="12"/>
        <end position="31"/>
    </location>
</feature>
<feature type="transmembrane region" description="Helical" evidence="7">
    <location>
        <begin position="38"/>
        <end position="57"/>
    </location>
</feature>
<reference evidence="10 11" key="1">
    <citation type="submission" date="2020-02" db="EMBL/GenBank/DDBJ databases">
        <title>The whole genome sequence of CPCC 205119.</title>
        <authorList>
            <person name="Jiang Z."/>
        </authorList>
    </citation>
    <scope>NUCLEOTIDE SEQUENCE [LARGE SCALE GENOMIC DNA]</scope>
    <source>
        <strain evidence="10 11">CPCC 205119</strain>
    </source>
</reference>
<dbReference type="Gene3D" id="1.20.1530.20">
    <property type="match status" value="1"/>
</dbReference>
<evidence type="ECO:0000256" key="5">
    <source>
        <dbReference type="ARBA" id="ARBA00022989"/>
    </source>
</evidence>